<dbReference type="EMBL" id="CATZBU010000001">
    <property type="protein sequence ID" value="CAJ0780493.1"/>
    <property type="molecule type" value="Genomic_DNA"/>
</dbReference>
<dbReference type="Proteomes" id="UP001189813">
    <property type="component" value="Unassembled WGS sequence"/>
</dbReference>
<accession>A0ABM9J2R9</accession>
<dbReference type="NCBIfam" id="NF006597">
    <property type="entry name" value="PRK09134.1"/>
    <property type="match status" value="1"/>
</dbReference>
<dbReference type="GO" id="GO:0047936">
    <property type="term" value="F:glucose 1-dehydrogenase [NAD(P)+] activity"/>
    <property type="evidence" value="ECO:0007669"/>
    <property type="project" value="UniProtKB-EC"/>
</dbReference>
<keyword evidence="4" id="KW-1185">Reference proteome</keyword>
<name>A0ABM9J2R9_9RALS</name>
<dbReference type="PANTHER" id="PTHR43639">
    <property type="entry name" value="OXIDOREDUCTASE, SHORT-CHAIN DEHYDROGENASE/REDUCTASE FAMILY (AFU_ORTHOLOGUE AFUA_5G02870)"/>
    <property type="match status" value="1"/>
</dbReference>
<dbReference type="InterPro" id="IPR002347">
    <property type="entry name" value="SDR_fam"/>
</dbReference>
<evidence type="ECO:0000313" key="3">
    <source>
        <dbReference type="EMBL" id="CAJ0780493.1"/>
    </source>
</evidence>
<evidence type="ECO:0000256" key="2">
    <source>
        <dbReference type="ARBA" id="ARBA00023002"/>
    </source>
</evidence>
<reference evidence="3 4" key="1">
    <citation type="submission" date="2023-07" db="EMBL/GenBank/DDBJ databases">
        <authorList>
            <person name="Peeters C."/>
        </authorList>
    </citation>
    <scope>NUCLEOTIDE SEQUENCE [LARGE SCALE GENOMIC DNA]</scope>
    <source>
        <strain evidence="3 4">LMG 19083</strain>
    </source>
</reference>
<sequence length="272" mass="28404">MAQTPIQSTAESTADSATQRRIALVTGAGRRVGRVIALALARHGWDVAVHCHRSRTEADAVAAEITAMGRRAAVLQADLSDEAAAGHLIADCIAALGTPTCLVNNASLFQYDVATSFSYASLDTHMRTNVAAPLLLSRELHRALTADGAGGRGVVINLLDQKLVNLNPDFLSYTLSKAALSTATMQLAQALAPALRVVGVAPGITMVSGDQSQGGFARAHQMTPLGQSSTPEDIADAVCYLATARAVTGTTLFVDGGQHLMPLARDVMFLTE</sequence>
<dbReference type="SUPFAM" id="SSF51735">
    <property type="entry name" value="NAD(P)-binding Rossmann-fold domains"/>
    <property type="match status" value="1"/>
</dbReference>
<keyword evidence="2 3" id="KW-0560">Oxidoreductase</keyword>
<dbReference type="Gene3D" id="3.40.50.720">
    <property type="entry name" value="NAD(P)-binding Rossmann-like Domain"/>
    <property type="match status" value="1"/>
</dbReference>
<evidence type="ECO:0000313" key="4">
    <source>
        <dbReference type="Proteomes" id="UP001189813"/>
    </source>
</evidence>
<dbReference type="RefSeq" id="WP_316664151.1">
    <property type="nucleotide sequence ID" value="NZ_CATZBU010000001.1"/>
</dbReference>
<gene>
    <name evidence="3" type="primary">gdh</name>
    <name evidence="3" type="ORF">LMG19083_00669</name>
</gene>
<dbReference type="PRINTS" id="PR00081">
    <property type="entry name" value="GDHRDH"/>
</dbReference>
<proteinExistence type="inferred from homology"/>
<dbReference type="InterPro" id="IPR036291">
    <property type="entry name" value="NAD(P)-bd_dom_sf"/>
</dbReference>
<comment type="similarity">
    <text evidence="1">Belongs to the short-chain dehydrogenases/reductases (SDR) family.</text>
</comment>
<evidence type="ECO:0000256" key="1">
    <source>
        <dbReference type="ARBA" id="ARBA00006484"/>
    </source>
</evidence>
<comment type="caution">
    <text evidence="3">The sequence shown here is derived from an EMBL/GenBank/DDBJ whole genome shotgun (WGS) entry which is preliminary data.</text>
</comment>
<dbReference type="Pfam" id="PF13561">
    <property type="entry name" value="adh_short_C2"/>
    <property type="match status" value="1"/>
</dbReference>
<dbReference type="PANTHER" id="PTHR43639:SF1">
    <property type="entry name" value="SHORT-CHAIN DEHYDROGENASE_REDUCTASE FAMILY PROTEIN"/>
    <property type="match status" value="1"/>
</dbReference>
<organism evidence="3 4">
    <name type="scientific">Ralstonia psammae</name>
    <dbReference type="NCBI Taxonomy" id="3058598"/>
    <lineage>
        <taxon>Bacteria</taxon>
        <taxon>Pseudomonadati</taxon>
        <taxon>Pseudomonadota</taxon>
        <taxon>Betaproteobacteria</taxon>
        <taxon>Burkholderiales</taxon>
        <taxon>Burkholderiaceae</taxon>
        <taxon>Ralstonia</taxon>
    </lineage>
</organism>
<dbReference type="EC" id="1.1.1.47" evidence="3"/>
<protein>
    <submittedName>
        <fullName evidence="3">Glucose 1-dehydrogenase</fullName>
        <ecNumber evidence="3">1.1.1.47</ecNumber>
    </submittedName>
</protein>